<evidence type="ECO:0000256" key="5">
    <source>
        <dbReference type="PIRSR" id="PIRSR604808-1"/>
    </source>
</evidence>
<dbReference type="InterPro" id="IPR005135">
    <property type="entry name" value="Endo/exonuclease/phosphatase"/>
</dbReference>
<keyword evidence="10" id="KW-0540">Nuclease</keyword>
<dbReference type="OrthoDB" id="498125at2759"/>
<keyword evidence="6" id="KW-0464">Manganese</keyword>
<keyword evidence="10" id="KW-0269">Exonuclease</keyword>
<feature type="active site" description="Proton acceptor" evidence="5">
    <location>
        <position position="338"/>
    </location>
</feature>
<evidence type="ECO:0000313" key="11">
    <source>
        <dbReference type="Proteomes" id="UP000481861"/>
    </source>
</evidence>
<organism evidence="10 11">
    <name type="scientific">Massariosphaeria phaeospora</name>
    <dbReference type="NCBI Taxonomy" id="100035"/>
    <lineage>
        <taxon>Eukaryota</taxon>
        <taxon>Fungi</taxon>
        <taxon>Dikarya</taxon>
        <taxon>Ascomycota</taxon>
        <taxon>Pezizomycotina</taxon>
        <taxon>Dothideomycetes</taxon>
        <taxon>Pleosporomycetidae</taxon>
        <taxon>Pleosporales</taxon>
        <taxon>Pleosporales incertae sedis</taxon>
        <taxon>Massariosphaeria</taxon>
    </lineage>
</organism>
<dbReference type="GO" id="GO:0006284">
    <property type="term" value="P:base-excision repair"/>
    <property type="evidence" value="ECO:0007669"/>
    <property type="project" value="TreeGrafter"/>
</dbReference>
<name>A0A7C8MI05_9PLEO</name>
<keyword evidence="10" id="KW-0255">Endonuclease</keyword>
<keyword evidence="4 6" id="KW-0460">Magnesium</keyword>
<dbReference type="EMBL" id="JAADJZ010000004">
    <property type="protein sequence ID" value="KAF2875943.1"/>
    <property type="molecule type" value="Genomic_DNA"/>
</dbReference>
<feature type="domain" description="Endonuclease/exonuclease/phosphatase" evidence="9">
    <location>
        <begin position="43"/>
        <end position="338"/>
    </location>
</feature>
<evidence type="ECO:0000256" key="2">
    <source>
        <dbReference type="ARBA" id="ARBA00022723"/>
    </source>
</evidence>
<feature type="binding site" evidence="6">
    <location>
        <position position="94"/>
    </location>
    <ligand>
        <name>Mg(2+)</name>
        <dbReference type="ChEBI" id="CHEBI:18420"/>
        <label>1</label>
    </ligand>
</feature>
<comment type="similarity">
    <text evidence="1">Belongs to the DNA repair enzymes AP/ExoA family.</text>
</comment>
<keyword evidence="11" id="KW-1185">Reference proteome</keyword>
<dbReference type="AlphaFoldDB" id="A0A7C8MI05"/>
<feature type="active site" evidence="5">
    <location>
        <position position="196"/>
    </location>
</feature>
<dbReference type="GO" id="GO:0008081">
    <property type="term" value="F:phosphoric diester hydrolase activity"/>
    <property type="evidence" value="ECO:0007669"/>
    <property type="project" value="TreeGrafter"/>
</dbReference>
<comment type="caution">
    <text evidence="10">The sequence shown here is derived from an EMBL/GenBank/DDBJ whole genome shotgun (WGS) entry which is preliminary data.</text>
</comment>
<dbReference type="PANTHER" id="PTHR22748:SF14">
    <property type="entry name" value="ENDONUCLEASE_EXONUCLEASE_PHOSPHATASE DOMAIN-CONTAINING PROTEIN"/>
    <property type="match status" value="1"/>
</dbReference>
<feature type="binding site" evidence="6">
    <location>
        <position position="45"/>
    </location>
    <ligand>
        <name>Mg(2+)</name>
        <dbReference type="ChEBI" id="CHEBI:18420"/>
        <label>1</label>
    </ligand>
</feature>
<dbReference type="InterPro" id="IPR004808">
    <property type="entry name" value="AP_endonuc_1"/>
</dbReference>
<evidence type="ECO:0000256" key="8">
    <source>
        <dbReference type="SAM" id="MobiDB-lite"/>
    </source>
</evidence>
<gene>
    <name evidence="10" type="ORF">BDV95DRAFT_603334</name>
</gene>
<feature type="site" description="Interaction with DNA substrate" evidence="7">
    <location>
        <position position="338"/>
    </location>
</feature>
<evidence type="ECO:0000256" key="3">
    <source>
        <dbReference type="ARBA" id="ARBA00022801"/>
    </source>
</evidence>
<dbReference type="GO" id="GO:0046872">
    <property type="term" value="F:metal ion binding"/>
    <property type="evidence" value="ECO:0007669"/>
    <property type="project" value="UniProtKB-KW"/>
</dbReference>
<comment type="cofactor">
    <cofactor evidence="6">
        <name>Mg(2+)</name>
        <dbReference type="ChEBI" id="CHEBI:18420"/>
    </cofactor>
    <cofactor evidence="6">
        <name>Mn(2+)</name>
        <dbReference type="ChEBI" id="CHEBI:29035"/>
    </cofactor>
    <text evidence="6">Probably binds two magnesium or manganese ions per subunit.</text>
</comment>
<reference evidence="10 11" key="1">
    <citation type="submission" date="2020-01" db="EMBL/GenBank/DDBJ databases">
        <authorList>
            <consortium name="DOE Joint Genome Institute"/>
            <person name="Haridas S."/>
            <person name="Albert R."/>
            <person name="Binder M."/>
            <person name="Bloem J."/>
            <person name="Labutti K."/>
            <person name="Salamov A."/>
            <person name="Andreopoulos B."/>
            <person name="Baker S.E."/>
            <person name="Barry K."/>
            <person name="Bills G."/>
            <person name="Bluhm B.H."/>
            <person name="Cannon C."/>
            <person name="Castanera R."/>
            <person name="Culley D.E."/>
            <person name="Daum C."/>
            <person name="Ezra D."/>
            <person name="Gonzalez J.B."/>
            <person name="Henrissat B."/>
            <person name="Kuo A."/>
            <person name="Liang C."/>
            <person name="Lipzen A."/>
            <person name="Lutzoni F."/>
            <person name="Magnuson J."/>
            <person name="Mondo S."/>
            <person name="Nolan M."/>
            <person name="Ohm R."/>
            <person name="Pangilinan J."/>
            <person name="Park H.-J.H."/>
            <person name="Ramirez L."/>
            <person name="Alfaro M."/>
            <person name="Sun H."/>
            <person name="Tritt A."/>
            <person name="Yoshinaga Y."/>
            <person name="Zwiers L.-H.L."/>
            <person name="Turgeon B.G."/>
            <person name="Goodwin S.B."/>
            <person name="Spatafora J.W."/>
            <person name="Crous P.W."/>
            <person name="Grigoriev I.V."/>
        </authorList>
    </citation>
    <scope>NUCLEOTIDE SEQUENCE [LARGE SCALE GENOMIC DNA]</scope>
    <source>
        <strain evidence="10 11">CBS 611.86</strain>
    </source>
</reference>
<dbReference type="PANTHER" id="PTHR22748">
    <property type="entry name" value="AP ENDONUCLEASE"/>
    <property type="match status" value="1"/>
</dbReference>
<feature type="binding site" evidence="6">
    <location>
        <position position="231"/>
    </location>
    <ligand>
        <name>Mg(2+)</name>
        <dbReference type="ChEBI" id="CHEBI:18420"/>
        <label>1</label>
    </ligand>
</feature>
<feature type="binding site" evidence="6">
    <location>
        <position position="337"/>
    </location>
    <ligand>
        <name>Mg(2+)</name>
        <dbReference type="ChEBI" id="CHEBI:18420"/>
        <label>1</label>
    </ligand>
</feature>
<evidence type="ECO:0000313" key="10">
    <source>
        <dbReference type="EMBL" id="KAF2875943.1"/>
    </source>
</evidence>
<protein>
    <submittedName>
        <fullName evidence="10">Endonuclease/exonuclease/phosphatase</fullName>
    </submittedName>
</protein>
<dbReference type="InterPro" id="IPR036691">
    <property type="entry name" value="Endo/exonu/phosph_ase_sf"/>
</dbReference>
<dbReference type="GO" id="GO:0005634">
    <property type="term" value="C:nucleus"/>
    <property type="evidence" value="ECO:0007669"/>
    <property type="project" value="TreeGrafter"/>
</dbReference>
<dbReference type="Proteomes" id="UP000481861">
    <property type="component" value="Unassembled WGS sequence"/>
</dbReference>
<dbReference type="SUPFAM" id="SSF56219">
    <property type="entry name" value="DNase I-like"/>
    <property type="match status" value="1"/>
</dbReference>
<evidence type="ECO:0000256" key="4">
    <source>
        <dbReference type="ARBA" id="ARBA00022842"/>
    </source>
</evidence>
<dbReference type="PROSITE" id="PS51435">
    <property type="entry name" value="AP_NUCLEASE_F1_4"/>
    <property type="match status" value="1"/>
</dbReference>
<evidence type="ECO:0000256" key="1">
    <source>
        <dbReference type="ARBA" id="ARBA00007092"/>
    </source>
</evidence>
<accession>A0A7C8MI05</accession>
<evidence type="ECO:0000256" key="7">
    <source>
        <dbReference type="PIRSR" id="PIRSR604808-3"/>
    </source>
</evidence>
<dbReference type="GO" id="GO:0003906">
    <property type="term" value="F:DNA-(apurinic or apyrimidinic site) endonuclease activity"/>
    <property type="evidence" value="ECO:0007669"/>
    <property type="project" value="TreeGrafter"/>
</dbReference>
<feature type="site" description="Transition state stabilizer" evidence="7">
    <location>
        <position position="231"/>
    </location>
</feature>
<dbReference type="Pfam" id="PF03372">
    <property type="entry name" value="Exo_endo_phos"/>
    <property type="match status" value="1"/>
</dbReference>
<feature type="active site" description="Proton donor/acceptor" evidence="5">
    <location>
        <position position="229"/>
    </location>
</feature>
<feature type="site" description="Important for catalytic activity" evidence="7">
    <location>
        <position position="307"/>
    </location>
</feature>
<evidence type="ECO:0000256" key="6">
    <source>
        <dbReference type="PIRSR" id="PIRSR604808-2"/>
    </source>
</evidence>
<keyword evidence="2 6" id="KW-0479">Metal-binding</keyword>
<feature type="binding site" evidence="6">
    <location>
        <position position="229"/>
    </location>
    <ligand>
        <name>Mg(2+)</name>
        <dbReference type="ChEBI" id="CHEBI:18420"/>
        <label>1</label>
    </ligand>
</feature>
<proteinExistence type="inferred from homology"/>
<feature type="binding site" evidence="6">
    <location>
        <position position="338"/>
    </location>
    <ligand>
        <name>Mg(2+)</name>
        <dbReference type="ChEBI" id="CHEBI:18420"/>
        <label>1</label>
    </ligand>
</feature>
<feature type="region of interest" description="Disordered" evidence="8">
    <location>
        <begin position="1"/>
        <end position="34"/>
    </location>
</feature>
<dbReference type="GO" id="GO:0008311">
    <property type="term" value="F:double-stranded DNA 3'-5' DNA exonuclease activity"/>
    <property type="evidence" value="ECO:0007669"/>
    <property type="project" value="TreeGrafter"/>
</dbReference>
<evidence type="ECO:0000259" key="9">
    <source>
        <dbReference type="Pfam" id="PF03372"/>
    </source>
</evidence>
<sequence length="366" mass="41188">MGGDISPPPVKRRKLSAPLIQKQPIDPSPVPPPEDPNLMRVFSWNINGIAPFLQKPITSYFQQKSITDKDVIPAASLRGFLQRHNWPAILFLQEVKIASSDKKIQQAVQHVINAQNCSVGSRGPSYTAHFTLPTDPHNARGLGGSGKLYGVCSIVRSDISSLYKANVRTIDWDKEGRFSVVELTLPSTKTAIFNVYAVNGTDNPYRDPSTGANVWSLKKRGWHVLLAGDYNVAPDARDGYPKLRTFPKQHVTNRADFLKKFFGRGGDAEVEDVFEGVDIWREMHGDERRYTYFPRGRDWGSSCDRVDYVITGKRTWDRGMVKRCGILDSEVERGPSDHVPIWVDIDFEDTSEPLTLPRKPSVPRIE</sequence>
<dbReference type="Gene3D" id="3.60.10.10">
    <property type="entry name" value="Endonuclease/exonuclease/phosphatase"/>
    <property type="match status" value="1"/>
</dbReference>
<keyword evidence="3" id="KW-0378">Hydrolase</keyword>